<accession>A0A1M6M4I3</accession>
<organism evidence="1 2">
    <name type="scientific">Flavobacterium haoranii</name>
    <dbReference type="NCBI Taxonomy" id="683124"/>
    <lineage>
        <taxon>Bacteria</taxon>
        <taxon>Pseudomonadati</taxon>
        <taxon>Bacteroidota</taxon>
        <taxon>Flavobacteriia</taxon>
        <taxon>Flavobacteriales</taxon>
        <taxon>Flavobacteriaceae</taxon>
        <taxon>Flavobacterium</taxon>
    </lineage>
</organism>
<sequence length="644" mass="73841">MKIELIKILFRNKLGLILFTLFTIQFQAQEGNYSFLTVNRYDNGDNAKNIDNLIINSRELQVGYQPNYNVFKDKPKINGAKCDGQNCDFNKSYNKISFNLGYDVYCKGKIIKRVKWQRGSNNAYYYVEPDGPIYHKNGQIFIKDPGNNLKSVDVESSLFHPNGKLYQKITKDPLNKYVQVYEEYDKEGSLVRRFSSDKQYGDEGKKENFNGLPVYYTNYGAGRLPSPDAIQPFLQTLKNNDSYFGYTAAGSYYSIENITFAGFFLPTIKELGNGSVVFMEDNTTQKAYWALIINGKIEMTVPANLTDKPNIDDLINKLGQSYKTIVKMRAPKLDAYEYLKNNYMVLSDGVNPYCIANVDSGISPSYSGYGISMKAVDSLFPGQVRYLKVGQFKNGKLNGLGYRCKITHLFQNKYFIDPTTSDGRYSPLDMKIDAQIGIFENGELIKGRRLNNVIQKEDNEIWEKMPLEGINFVNKEVPFEYKYLGQIAETTSLNYLKPGDKVYVKTLKREMIVHSVNEKDRSFKIETDEKNVYATITRDFSEVYCKVMGKKEVEVNCNPEVLTEKFKIIDVKNTYNHSSYISPVIFYKDGLKYLSKGQTVDYKATWVSKQKVSDGYTKSICKLCNGTGKRKFSKDYTRVVKLSF</sequence>
<evidence type="ECO:0000313" key="1">
    <source>
        <dbReference type="EMBL" id="SHJ78352.1"/>
    </source>
</evidence>
<dbReference type="RefSeq" id="WP_072785823.1">
    <property type="nucleotide sequence ID" value="NZ_CP045292.1"/>
</dbReference>
<protein>
    <submittedName>
        <fullName evidence="1">Uncharacterized protein</fullName>
    </submittedName>
</protein>
<keyword evidence="2" id="KW-1185">Reference proteome</keyword>
<name>A0A1M6M4I3_9FLAO</name>
<proteinExistence type="predicted"/>
<dbReference type="OrthoDB" id="1377507at2"/>
<reference evidence="1 2" key="1">
    <citation type="submission" date="2016-11" db="EMBL/GenBank/DDBJ databases">
        <authorList>
            <person name="Jaros S."/>
            <person name="Januszkiewicz K."/>
            <person name="Wedrychowicz H."/>
        </authorList>
    </citation>
    <scope>NUCLEOTIDE SEQUENCE [LARGE SCALE GENOMIC DNA]</scope>
    <source>
        <strain evidence="1 2">DSM 22807</strain>
    </source>
</reference>
<dbReference type="AlphaFoldDB" id="A0A1M6M4I3"/>
<dbReference type="EMBL" id="FQZH01000006">
    <property type="protein sequence ID" value="SHJ78352.1"/>
    <property type="molecule type" value="Genomic_DNA"/>
</dbReference>
<dbReference type="Proteomes" id="UP000184232">
    <property type="component" value="Unassembled WGS sequence"/>
</dbReference>
<gene>
    <name evidence="1" type="ORF">SAMN05444337_2625</name>
</gene>
<evidence type="ECO:0000313" key="2">
    <source>
        <dbReference type="Proteomes" id="UP000184232"/>
    </source>
</evidence>